<dbReference type="GO" id="GO:0005634">
    <property type="term" value="C:nucleus"/>
    <property type="evidence" value="ECO:0007669"/>
    <property type="project" value="UniProtKB-SubCell"/>
</dbReference>
<dbReference type="PANTHER" id="PTHR42776">
    <property type="entry name" value="SERINE PEPTIDASE S9 FAMILY MEMBER"/>
    <property type="match status" value="1"/>
</dbReference>
<feature type="coiled-coil region" evidence="13">
    <location>
        <begin position="21"/>
        <end position="48"/>
    </location>
</feature>
<dbReference type="GO" id="GO:0004252">
    <property type="term" value="F:serine-type endopeptidase activity"/>
    <property type="evidence" value="ECO:0007669"/>
    <property type="project" value="TreeGrafter"/>
</dbReference>
<evidence type="ECO:0000256" key="3">
    <source>
        <dbReference type="ARBA" id="ARBA00010916"/>
    </source>
</evidence>
<evidence type="ECO:0000256" key="13">
    <source>
        <dbReference type="SAM" id="Coils"/>
    </source>
</evidence>
<dbReference type="GO" id="GO:0006508">
    <property type="term" value="P:proteolysis"/>
    <property type="evidence" value="ECO:0007669"/>
    <property type="project" value="InterPro"/>
</dbReference>
<comment type="similarity">
    <text evidence="2">Belongs to the peptidase S9C family.</text>
</comment>
<dbReference type="InterPro" id="IPR015418">
    <property type="entry name" value="Eaf6"/>
</dbReference>
<reference evidence="16 17" key="1">
    <citation type="journal article" date="2011" name="Proc. Natl. Acad. Sci. U.S.A.">
        <title>Genome and transcriptome analyses of the mountain pine beetle-fungal symbiont Grosmannia clavigera, a lodgepole pine pathogen.</title>
        <authorList>
            <person name="DiGuistini S."/>
            <person name="Wang Y."/>
            <person name="Liao N.Y."/>
            <person name="Taylor G."/>
            <person name="Tanguay P."/>
            <person name="Feau N."/>
            <person name="Henrissat B."/>
            <person name="Chan S.K."/>
            <person name="Hesse-Orce U."/>
            <person name="Alamouti S.M."/>
            <person name="Tsui C.K.M."/>
            <person name="Docking R.T."/>
            <person name="Levasseur A."/>
            <person name="Haridas S."/>
            <person name="Robertson G."/>
            <person name="Birol I."/>
            <person name="Holt R.A."/>
            <person name="Marra M.A."/>
            <person name="Hamelin R.C."/>
            <person name="Hirst M."/>
            <person name="Jones S.J.M."/>
            <person name="Bohlmann J."/>
            <person name="Breuil C."/>
        </authorList>
    </citation>
    <scope>NUCLEOTIDE SEQUENCE [LARGE SCALE GENOMIC DNA]</scope>
    <source>
        <strain evidence="17">kw1407 / UAMH 11150</strain>
    </source>
</reference>
<keyword evidence="8" id="KW-0805">Transcription regulation</keyword>
<proteinExistence type="inferred from homology"/>
<dbReference type="eggNOG" id="KOG2100">
    <property type="taxonomic scope" value="Eukaryota"/>
</dbReference>
<dbReference type="STRING" id="655863.F0XHH5"/>
<dbReference type="GO" id="GO:0000123">
    <property type="term" value="C:histone acetyltransferase complex"/>
    <property type="evidence" value="ECO:0007669"/>
    <property type="project" value="InterPro"/>
</dbReference>
<dbReference type="RefSeq" id="XP_014172496.1">
    <property type="nucleotide sequence ID" value="XM_014317021.1"/>
</dbReference>
<dbReference type="AlphaFoldDB" id="F0XHH5"/>
<dbReference type="SUPFAM" id="SSF82171">
    <property type="entry name" value="DPP6 N-terminal domain-like"/>
    <property type="match status" value="1"/>
</dbReference>
<evidence type="ECO:0000256" key="8">
    <source>
        <dbReference type="ARBA" id="ARBA00023015"/>
    </source>
</evidence>
<evidence type="ECO:0000256" key="10">
    <source>
        <dbReference type="ARBA" id="ARBA00023163"/>
    </source>
</evidence>
<dbReference type="OrthoDB" id="416344at2759"/>
<dbReference type="Gene3D" id="3.40.50.1820">
    <property type="entry name" value="alpha/beta hydrolase"/>
    <property type="match status" value="1"/>
</dbReference>
<evidence type="ECO:0000256" key="2">
    <source>
        <dbReference type="ARBA" id="ARBA00010040"/>
    </source>
</evidence>
<dbReference type="Gene3D" id="2.120.10.30">
    <property type="entry name" value="TolB, C-terminal domain"/>
    <property type="match status" value="1"/>
</dbReference>
<sequence>MADKPHNTTGVVADVPGLPYYEKSRQHLKELLQRRRQLERQLHTREESILQKETDYLDNTPSGNIIAGFDNYTKGTTGTAAARRKTGITESNRVFSRSSISYNTAAGNSGSSSSHPPTPLQTSFKDGGISSGPGSGQATPTSASAAKAPHGIKKKKGLTATAAAAADDSETDTPMVLKATKFTPEVLLSAPRRSAGAPNSTGKKVLYTVSTYSFREHRKASQIRVLDVKSGESTVLYEDPAYTEPVWIGSDEFLFLKAGDKGTTHLLLGDASRPGSPPTGIRTFDGGLSNLKVLPLSDGAIAIALTGLSDKTGLLFNPDSDAEKGKPTHTTARVYSKLFVRHWDAYVTENRQTVWYGRLERTGENSAKTSGRYSLVSNGQANGLTNALAGTKLQSPVPPFGGSSDFALGPHGIAFVSRDPAYNEAIYTVSNLYFIPIKTYAEPKPLAPPYAVKTGALAGYSAGPVFSPSGNSLVFSRMRSHQYESDKPRLLLVPEIEKLGADIIGKSDEFEFYETEDGVGAWDARPDAVAWSADGAELFVTAEHHGRNALYRLPSDPRHTTSFGAPQLLVGGHEVFEDEKIDASHDDSGSGVTGDESVGFRRLGGHGSVSDVRLLASGIDGDTRLFLSLNSLVDNSFFCILDPEPTAVSTSKFPRTILQAVSSQSRHGSAFGLSPKQVGEIWYKGAGNYQVQALVVRPSDFGAEKNKNRKWPLALLIHGGPQGAWNNSWSTRWNPAVFAEQGYVVVAPNPTGSTGYGMALQDGIRNQWGGLPYKDIVRAVDYVEAVFPYVDISRAVALGASYGGYMMNWIQGQPLGRRFKALVNHDGVFSTLNQYSSEELFFPLHDFGGSLWDNRAGYERWDPAKFTDNWATPTLWVLKPENSLVWHKEVLTWINKYVGVGDEFEKKANAANLVGNMANLDLPQVERE</sequence>
<evidence type="ECO:0000256" key="4">
    <source>
        <dbReference type="ARBA" id="ARBA00018504"/>
    </source>
</evidence>
<dbReference type="InterPro" id="IPR011042">
    <property type="entry name" value="6-blade_b-propeller_TolB-like"/>
</dbReference>
<evidence type="ECO:0000256" key="1">
    <source>
        <dbReference type="ARBA" id="ARBA00004123"/>
    </source>
</evidence>
<dbReference type="InterPro" id="IPR029058">
    <property type="entry name" value="AB_hydrolase_fold"/>
</dbReference>
<keyword evidence="17" id="KW-1185">Reference proteome</keyword>
<evidence type="ECO:0000256" key="12">
    <source>
        <dbReference type="ARBA" id="ARBA00032829"/>
    </source>
</evidence>
<gene>
    <name evidence="16" type="ORF">CMQ_2943</name>
</gene>
<organism evidence="17">
    <name type="scientific">Grosmannia clavigera (strain kw1407 / UAMH 11150)</name>
    <name type="common">Blue stain fungus</name>
    <name type="synonym">Graphiocladiella clavigera</name>
    <dbReference type="NCBI Taxonomy" id="655863"/>
    <lineage>
        <taxon>Eukaryota</taxon>
        <taxon>Fungi</taxon>
        <taxon>Dikarya</taxon>
        <taxon>Ascomycota</taxon>
        <taxon>Pezizomycotina</taxon>
        <taxon>Sordariomycetes</taxon>
        <taxon>Sordariomycetidae</taxon>
        <taxon>Ophiostomatales</taxon>
        <taxon>Ophiostomataceae</taxon>
        <taxon>Leptographium</taxon>
    </lineage>
</organism>
<dbReference type="GeneID" id="25975988"/>
<feature type="domain" description="Peptidase S9 prolyl oligopeptidase catalytic" evidence="15">
    <location>
        <begin position="729"/>
        <end position="896"/>
    </location>
</feature>
<comment type="subcellular location">
    <subcellularLocation>
        <location evidence="1">Nucleus</location>
    </subcellularLocation>
</comment>
<protein>
    <recommendedName>
        <fullName evidence="4">Chromatin modification-related protein EAF6</fullName>
    </recommendedName>
    <alternativeName>
        <fullName evidence="12">Dipeptidyl-peptidase V</fullName>
    </alternativeName>
</protein>
<dbReference type="InParanoid" id="F0XHH5"/>
<dbReference type="PANTHER" id="PTHR42776:SF13">
    <property type="entry name" value="DIPEPTIDYL-PEPTIDASE 5"/>
    <property type="match status" value="1"/>
</dbReference>
<feature type="compositionally biased region" description="Low complexity" evidence="14">
    <location>
        <begin position="104"/>
        <end position="114"/>
    </location>
</feature>
<keyword evidence="5" id="KW-0732">Signal</keyword>
<feature type="compositionally biased region" description="Low complexity" evidence="14">
    <location>
        <begin position="138"/>
        <end position="149"/>
    </location>
</feature>
<feature type="region of interest" description="Disordered" evidence="14">
    <location>
        <begin position="104"/>
        <end position="154"/>
    </location>
</feature>
<accession>F0XHH5</accession>
<dbReference type="HOGENOM" id="CLU_008615_0_1_1"/>
<keyword evidence="7" id="KW-0156">Chromatin regulator</keyword>
<dbReference type="EMBL" id="GL629769">
    <property type="protein sequence ID" value="EFX03014.1"/>
    <property type="molecule type" value="Genomic_DNA"/>
</dbReference>
<dbReference type="InterPro" id="IPR001375">
    <property type="entry name" value="Peptidase_S9_cat"/>
</dbReference>
<evidence type="ECO:0000256" key="11">
    <source>
        <dbReference type="ARBA" id="ARBA00023242"/>
    </source>
</evidence>
<dbReference type="Proteomes" id="UP000007796">
    <property type="component" value="Unassembled WGS sequence"/>
</dbReference>
<keyword evidence="10" id="KW-0804">Transcription</keyword>
<keyword evidence="6" id="KW-0378">Hydrolase</keyword>
<evidence type="ECO:0000256" key="5">
    <source>
        <dbReference type="ARBA" id="ARBA00022729"/>
    </source>
</evidence>
<dbReference type="Pfam" id="PF00326">
    <property type="entry name" value="Peptidase_S9"/>
    <property type="match status" value="1"/>
</dbReference>
<dbReference type="GO" id="GO:0006325">
    <property type="term" value="P:chromatin organization"/>
    <property type="evidence" value="ECO:0007669"/>
    <property type="project" value="UniProtKB-KW"/>
</dbReference>
<evidence type="ECO:0000256" key="14">
    <source>
        <dbReference type="SAM" id="MobiDB-lite"/>
    </source>
</evidence>
<evidence type="ECO:0000256" key="6">
    <source>
        <dbReference type="ARBA" id="ARBA00022801"/>
    </source>
</evidence>
<evidence type="ECO:0000256" key="9">
    <source>
        <dbReference type="ARBA" id="ARBA00023054"/>
    </source>
</evidence>
<evidence type="ECO:0000313" key="17">
    <source>
        <dbReference type="Proteomes" id="UP000007796"/>
    </source>
</evidence>
<evidence type="ECO:0000259" key="15">
    <source>
        <dbReference type="Pfam" id="PF00326"/>
    </source>
</evidence>
<keyword evidence="9 13" id="KW-0175">Coiled coil</keyword>
<dbReference type="SUPFAM" id="SSF53474">
    <property type="entry name" value="alpha/beta-Hydrolases"/>
    <property type="match status" value="1"/>
</dbReference>
<comment type="similarity">
    <text evidence="3">Belongs to the EAF6 family.</text>
</comment>
<dbReference type="Pfam" id="PF09340">
    <property type="entry name" value="NuA4"/>
    <property type="match status" value="1"/>
</dbReference>
<evidence type="ECO:0000256" key="7">
    <source>
        <dbReference type="ARBA" id="ARBA00022853"/>
    </source>
</evidence>
<keyword evidence="11" id="KW-0539">Nucleus</keyword>
<evidence type="ECO:0000313" key="16">
    <source>
        <dbReference type="EMBL" id="EFX03014.1"/>
    </source>
</evidence>
<name>F0XHH5_GROCL</name>